<feature type="domain" description="Reverse transcriptase" evidence="1">
    <location>
        <begin position="103"/>
        <end position="346"/>
    </location>
</feature>
<dbReference type="Pfam" id="PF00078">
    <property type="entry name" value="RVT_1"/>
    <property type="match status" value="1"/>
</dbReference>
<dbReference type="AlphaFoldDB" id="A0A8C5MPA2"/>
<protein>
    <recommendedName>
        <fullName evidence="1">Reverse transcriptase domain-containing protein</fullName>
    </recommendedName>
</protein>
<keyword evidence="3" id="KW-1185">Reference proteome</keyword>
<dbReference type="PROSITE" id="PS50878">
    <property type="entry name" value="RT_POL"/>
    <property type="match status" value="1"/>
</dbReference>
<evidence type="ECO:0000313" key="2">
    <source>
        <dbReference type="Ensembl" id="ENSLLEP00000015169.1"/>
    </source>
</evidence>
<dbReference type="PANTHER" id="PTHR31635:SF196">
    <property type="entry name" value="REVERSE TRANSCRIPTASE DOMAIN-CONTAINING PROTEIN-RELATED"/>
    <property type="match status" value="1"/>
</dbReference>
<dbReference type="InterPro" id="IPR000477">
    <property type="entry name" value="RT_dom"/>
</dbReference>
<reference evidence="2" key="1">
    <citation type="submission" date="2025-08" db="UniProtKB">
        <authorList>
            <consortium name="Ensembl"/>
        </authorList>
    </citation>
    <scope>IDENTIFICATION</scope>
</reference>
<name>A0A8C5MPA2_9ANUR</name>
<proteinExistence type="predicted"/>
<sequence length="346" mass="38768">MATLPDDIVSEFRDFYARLYSSAAEPTPTLTHSILDYLAPRIHQQLSNLERTSMNEPIPTEELAHALKKQKNGKSPGPDGYPTEYYKKFRGTLLPYLTRALNTLRDGTPLHPQALQAAITIIPKEGKDATLCSSYRLISLLNCDFKLFASVLAGRLQPYVPQLVRKDQVGFVPRREARDGTLRALNAVHLAQSTDCPMLLLSTDAEKAFDRVAWPFLYATLEGMGLTGAFYTWVKALYTGPTATVRVNGALSEPFQIRNRMQQGCPLSLLLFALESFLESIRLNPRISGLLGRNREHKISAYADDMLFLVADPQVSLPAIVEEFDRYCTLSNLRINMTKSEILNVN</sequence>
<reference evidence="2" key="2">
    <citation type="submission" date="2025-09" db="UniProtKB">
        <authorList>
            <consortium name="Ensembl"/>
        </authorList>
    </citation>
    <scope>IDENTIFICATION</scope>
</reference>
<dbReference type="Proteomes" id="UP000694569">
    <property type="component" value="Unplaced"/>
</dbReference>
<dbReference type="GeneTree" id="ENSGT00940000165023"/>
<dbReference type="SUPFAM" id="SSF56672">
    <property type="entry name" value="DNA/RNA polymerases"/>
    <property type="match status" value="1"/>
</dbReference>
<evidence type="ECO:0000313" key="3">
    <source>
        <dbReference type="Proteomes" id="UP000694569"/>
    </source>
</evidence>
<dbReference type="Ensembl" id="ENSLLET00000015751.1">
    <property type="protein sequence ID" value="ENSLLEP00000015169.1"/>
    <property type="gene ID" value="ENSLLEG00000009664.1"/>
</dbReference>
<dbReference type="CDD" id="cd01650">
    <property type="entry name" value="RT_nLTR_like"/>
    <property type="match status" value="1"/>
</dbReference>
<dbReference type="PANTHER" id="PTHR31635">
    <property type="entry name" value="REVERSE TRANSCRIPTASE DOMAIN-CONTAINING PROTEIN-RELATED"/>
    <property type="match status" value="1"/>
</dbReference>
<dbReference type="OrthoDB" id="416119at2759"/>
<evidence type="ECO:0000259" key="1">
    <source>
        <dbReference type="PROSITE" id="PS50878"/>
    </source>
</evidence>
<dbReference type="InterPro" id="IPR043502">
    <property type="entry name" value="DNA/RNA_pol_sf"/>
</dbReference>
<accession>A0A8C5MPA2</accession>
<organism evidence="2 3">
    <name type="scientific">Leptobrachium leishanense</name>
    <name type="common">Leishan spiny toad</name>
    <dbReference type="NCBI Taxonomy" id="445787"/>
    <lineage>
        <taxon>Eukaryota</taxon>
        <taxon>Metazoa</taxon>
        <taxon>Chordata</taxon>
        <taxon>Craniata</taxon>
        <taxon>Vertebrata</taxon>
        <taxon>Euteleostomi</taxon>
        <taxon>Amphibia</taxon>
        <taxon>Batrachia</taxon>
        <taxon>Anura</taxon>
        <taxon>Pelobatoidea</taxon>
        <taxon>Megophryidae</taxon>
        <taxon>Leptobrachium</taxon>
    </lineage>
</organism>